<keyword evidence="6" id="KW-1185">Reference proteome</keyword>
<dbReference type="Gene3D" id="1.25.40.20">
    <property type="entry name" value="Ankyrin repeat-containing domain"/>
    <property type="match status" value="3"/>
</dbReference>
<feature type="repeat" description="ANK" evidence="3">
    <location>
        <begin position="720"/>
        <end position="752"/>
    </location>
</feature>
<protein>
    <submittedName>
        <fullName evidence="5">Uncharacterized protein</fullName>
    </submittedName>
</protein>
<dbReference type="PROSITE" id="PS50088">
    <property type="entry name" value="ANK_REPEAT"/>
    <property type="match status" value="7"/>
</dbReference>
<feature type="repeat" description="ANK" evidence="3">
    <location>
        <begin position="787"/>
        <end position="819"/>
    </location>
</feature>
<dbReference type="EMBL" id="FCQH01000009">
    <property type="protein sequence ID" value="CVK98064.1"/>
    <property type="molecule type" value="Genomic_DNA"/>
</dbReference>
<dbReference type="SUPFAM" id="SSF48403">
    <property type="entry name" value="Ankyrin repeat"/>
    <property type="match status" value="1"/>
</dbReference>
<keyword evidence="1" id="KW-0677">Repeat</keyword>
<dbReference type="PANTHER" id="PTHR24193:SF121">
    <property type="entry name" value="ADA2A-CONTAINING COMPLEX COMPONENT 3, ISOFORM D"/>
    <property type="match status" value="1"/>
</dbReference>
<dbReference type="PANTHER" id="PTHR24193">
    <property type="entry name" value="ANKYRIN REPEAT PROTEIN"/>
    <property type="match status" value="1"/>
</dbReference>
<keyword evidence="2 3" id="KW-0040">ANK repeat</keyword>
<sequence>MDEQHEHLATLAPINTITRKCLDKFELVEKVHHKDRLGHLIKPESSKGQQRSSFSFPGLRNKFLRWIHKSGALSPLDLSLDERLKGLRALFTIVNDMLEWILRNLNRLANIPCSDTLPPSGEHDDHWLLWEAASRAIENAVDRLQFMSFEMRRLSPQQVEDLLTTTTTETEEHTAFRDNMIALVGYRFPAARIGLCELLGKSIAARRHKLLQVQARERSANNRISRQTASTPSRDKNNSSRSKAAVNQKDRWTQSPGTTSFTSVTTASQSEPRAPALERVQGPSQKALRRVMSNFTTPQHDTSDYPPMPKVSQGQGAVQCPFCFIVWEQTNSESVNLGLWKLHIDEHIKPYSCLFPRCADALTFFVHQKEWEDHMESVHSSDWLREVHTKQWYCDSGHESTFTFELESQWREHVLDPASHPERPEIPNQFQLKALFQLKQRRVPRDRLVCLLCERIPGEVQHKLETGHDDPADLHKYVVDHVAIHLKSLSLLAIPSLGEPADEAVKLGQNSAVSTKAQSESLPNPESLADLQPAVSDTPPGQFPGQKHEALALNKREEWDDDFLGYTQPDEPPEPDRHFGLDDIRQWEYDQLSGKDPVPTHLSSSETQTSTTDVDFQDDVGQTALSLAAQQDNVETMRRLINMGADLELADRDGKTPLCWAAAEGKESAVKFLLDKGARIEATEHIYGRTPLSWAAARGHAGVVRVLCTNGAHVNAIDDSNRTPMSWAASRGNEETLQLLIDAGAEFKSKDSEFSRTPLHWAATRNRPNNASLLLQHGAEIDAVDGLSKTPLCLACQDGYPNVVEVLLNNGADMETPHPKYAQAPLSLASGGGYEDVVKLLLEHGAKIDATDSHGKTARDWAIEERRYEIVKLLETYQGGQMSLPYR</sequence>
<name>A0A1L7THM9_FUSMA</name>
<comment type="caution">
    <text evidence="5">The sequence shown here is derived from an EMBL/GenBank/DDBJ whole genome shotgun (WGS) entry which is preliminary data.</text>
</comment>
<feature type="repeat" description="ANK" evidence="3">
    <location>
        <begin position="620"/>
        <end position="652"/>
    </location>
</feature>
<reference evidence="6" key="1">
    <citation type="journal article" date="2016" name="Genome Biol. Evol.">
        <title>Comparative 'omics' of the Fusarium fujikuroi species complex highlights differences in genetic potential and metabolite synthesis.</title>
        <authorList>
            <person name="Niehaus E.-M."/>
            <person name="Muensterkoetter M."/>
            <person name="Proctor R.H."/>
            <person name="Brown D.W."/>
            <person name="Sharon A."/>
            <person name="Idan Y."/>
            <person name="Oren-Young L."/>
            <person name="Sieber C.M."/>
            <person name="Novak O."/>
            <person name="Pencik A."/>
            <person name="Tarkowska D."/>
            <person name="Hromadova K."/>
            <person name="Freeman S."/>
            <person name="Maymon M."/>
            <person name="Elazar M."/>
            <person name="Youssef S.A."/>
            <person name="El-Shabrawy E.S.M."/>
            <person name="Shalaby A.B.A."/>
            <person name="Houterman P."/>
            <person name="Brock N.L."/>
            <person name="Burkhardt I."/>
            <person name="Tsavkelova E.A."/>
            <person name="Dickschat J.S."/>
            <person name="Galuszka P."/>
            <person name="Gueldener U."/>
            <person name="Tudzynski B."/>
        </authorList>
    </citation>
    <scope>NUCLEOTIDE SEQUENCE [LARGE SCALE GENOMIC DNA]</scope>
    <source>
        <strain evidence="6">MRC7560</strain>
    </source>
</reference>
<dbReference type="InterPro" id="IPR002110">
    <property type="entry name" value="Ankyrin_rpt"/>
</dbReference>
<dbReference type="Proteomes" id="UP000184255">
    <property type="component" value="Unassembled WGS sequence"/>
</dbReference>
<feature type="repeat" description="ANK" evidence="3">
    <location>
        <begin position="754"/>
        <end position="786"/>
    </location>
</feature>
<feature type="compositionally biased region" description="Polar residues" evidence="4">
    <location>
        <begin position="515"/>
        <end position="524"/>
    </location>
</feature>
<feature type="region of interest" description="Disordered" evidence="4">
    <location>
        <begin position="216"/>
        <end position="285"/>
    </location>
</feature>
<evidence type="ECO:0000256" key="1">
    <source>
        <dbReference type="ARBA" id="ARBA00022737"/>
    </source>
</evidence>
<evidence type="ECO:0000313" key="6">
    <source>
        <dbReference type="Proteomes" id="UP000184255"/>
    </source>
</evidence>
<evidence type="ECO:0000313" key="5">
    <source>
        <dbReference type="EMBL" id="CVK98064.1"/>
    </source>
</evidence>
<feature type="repeat" description="ANK" evidence="3">
    <location>
        <begin position="821"/>
        <end position="853"/>
    </location>
</feature>
<dbReference type="PROSITE" id="PS50297">
    <property type="entry name" value="ANK_REP_REGION"/>
    <property type="match status" value="7"/>
</dbReference>
<evidence type="ECO:0000256" key="4">
    <source>
        <dbReference type="SAM" id="MobiDB-lite"/>
    </source>
</evidence>
<organism evidence="5 6">
    <name type="scientific">Fusarium mangiferae</name>
    <name type="common">Mango malformation disease fungus</name>
    <dbReference type="NCBI Taxonomy" id="192010"/>
    <lineage>
        <taxon>Eukaryota</taxon>
        <taxon>Fungi</taxon>
        <taxon>Dikarya</taxon>
        <taxon>Ascomycota</taxon>
        <taxon>Pezizomycotina</taxon>
        <taxon>Sordariomycetes</taxon>
        <taxon>Hypocreomycetidae</taxon>
        <taxon>Hypocreales</taxon>
        <taxon>Nectriaceae</taxon>
        <taxon>Fusarium</taxon>
        <taxon>Fusarium fujikuroi species complex</taxon>
    </lineage>
</organism>
<dbReference type="GO" id="GO:0000976">
    <property type="term" value="F:transcription cis-regulatory region binding"/>
    <property type="evidence" value="ECO:0007669"/>
    <property type="project" value="TreeGrafter"/>
</dbReference>
<feature type="repeat" description="ANK" evidence="3">
    <location>
        <begin position="687"/>
        <end position="719"/>
    </location>
</feature>
<feature type="compositionally biased region" description="Polar residues" evidence="4">
    <location>
        <begin position="253"/>
        <end position="271"/>
    </location>
</feature>
<dbReference type="GeneID" id="65091431"/>
<dbReference type="Pfam" id="PF12796">
    <property type="entry name" value="Ank_2"/>
    <property type="match status" value="4"/>
</dbReference>
<dbReference type="InterPro" id="IPR050663">
    <property type="entry name" value="Ankyrin-SOCS_Box"/>
</dbReference>
<dbReference type="GO" id="GO:0045944">
    <property type="term" value="P:positive regulation of transcription by RNA polymerase II"/>
    <property type="evidence" value="ECO:0007669"/>
    <property type="project" value="TreeGrafter"/>
</dbReference>
<feature type="region of interest" description="Disordered" evidence="4">
    <location>
        <begin position="515"/>
        <end position="546"/>
    </location>
</feature>
<dbReference type="SMART" id="SM00248">
    <property type="entry name" value="ANK"/>
    <property type="match status" value="8"/>
</dbReference>
<dbReference type="InterPro" id="IPR036770">
    <property type="entry name" value="Ankyrin_rpt-contain_sf"/>
</dbReference>
<evidence type="ECO:0000256" key="3">
    <source>
        <dbReference type="PROSITE-ProRule" id="PRU00023"/>
    </source>
</evidence>
<dbReference type="AlphaFoldDB" id="A0A1L7THM9"/>
<dbReference type="VEuPathDB" id="FungiDB:FMAN_12181"/>
<dbReference type="RefSeq" id="XP_041684927.1">
    <property type="nucleotide sequence ID" value="XM_041834689.1"/>
</dbReference>
<feature type="compositionally biased region" description="Polar residues" evidence="4">
    <location>
        <begin position="221"/>
        <end position="232"/>
    </location>
</feature>
<evidence type="ECO:0000256" key="2">
    <source>
        <dbReference type="ARBA" id="ARBA00023043"/>
    </source>
</evidence>
<gene>
    <name evidence="5" type="ORF">FMAN_12181</name>
</gene>
<dbReference type="GO" id="GO:0005634">
    <property type="term" value="C:nucleus"/>
    <property type="evidence" value="ECO:0007669"/>
    <property type="project" value="TreeGrafter"/>
</dbReference>
<feature type="repeat" description="ANK" evidence="3">
    <location>
        <begin position="653"/>
        <end position="685"/>
    </location>
</feature>
<dbReference type="PRINTS" id="PR01415">
    <property type="entry name" value="ANKYRIN"/>
</dbReference>
<proteinExistence type="predicted"/>
<accession>A0A1L7THM9</accession>